<organism evidence="1">
    <name type="scientific">bioreactor metagenome</name>
    <dbReference type="NCBI Taxonomy" id="1076179"/>
    <lineage>
        <taxon>unclassified sequences</taxon>
        <taxon>metagenomes</taxon>
        <taxon>ecological metagenomes</taxon>
    </lineage>
</organism>
<proteinExistence type="predicted"/>
<sequence length="49" mass="5806">MDEPFNNLDSKGRELIEEILRDESKTIIFITHDYELLKYADFIVDMGVK</sequence>
<comment type="caution">
    <text evidence="1">The sequence shown here is derived from an EMBL/GenBank/DDBJ whole genome shotgun (WGS) entry which is preliminary data.</text>
</comment>
<dbReference type="EMBL" id="VSSQ01078712">
    <property type="protein sequence ID" value="MPN28421.1"/>
    <property type="molecule type" value="Genomic_DNA"/>
</dbReference>
<evidence type="ECO:0000313" key="1">
    <source>
        <dbReference type="EMBL" id="MPN28421.1"/>
    </source>
</evidence>
<reference evidence="1" key="1">
    <citation type="submission" date="2019-08" db="EMBL/GenBank/DDBJ databases">
        <authorList>
            <person name="Kucharzyk K."/>
            <person name="Murdoch R.W."/>
            <person name="Higgins S."/>
            <person name="Loffler F."/>
        </authorList>
    </citation>
    <scope>NUCLEOTIDE SEQUENCE</scope>
</reference>
<gene>
    <name evidence="1" type="ORF">SDC9_175862</name>
</gene>
<dbReference type="InterPro" id="IPR027417">
    <property type="entry name" value="P-loop_NTPase"/>
</dbReference>
<accession>A0A645GNB0</accession>
<protein>
    <submittedName>
        <fullName evidence="1">Uncharacterized protein</fullName>
    </submittedName>
</protein>
<name>A0A645GNB0_9ZZZZ</name>
<dbReference type="AlphaFoldDB" id="A0A645GNB0"/>
<dbReference type="Gene3D" id="3.40.50.300">
    <property type="entry name" value="P-loop containing nucleotide triphosphate hydrolases"/>
    <property type="match status" value="1"/>
</dbReference>
<dbReference type="SUPFAM" id="SSF52540">
    <property type="entry name" value="P-loop containing nucleoside triphosphate hydrolases"/>
    <property type="match status" value="1"/>
</dbReference>